<feature type="region of interest" description="Disordered" evidence="1">
    <location>
        <begin position="1"/>
        <end position="34"/>
    </location>
</feature>
<comment type="caution">
    <text evidence="2">The sequence shown here is derived from an EMBL/GenBank/DDBJ whole genome shotgun (WGS) entry which is preliminary data.</text>
</comment>
<dbReference type="Proteomes" id="UP001180489">
    <property type="component" value="Unassembled WGS sequence"/>
</dbReference>
<organism evidence="2 3">
    <name type="scientific">Streptomyces hintoniae</name>
    <dbReference type="NCBI Taxonomy" id="3075521"/>
    <lineage>
        <taxon>Bacteria</taxon>
        <taxon>Bacillati</taxon>
        <taxon>Actinomycetota</taxon>
        <taxon>Actinomycetes</taxon>
        <taxon>Kitasatosporales</taxon>
        <taxon>Streptomycetaceae</taxon>
        <taxon>Streptomyces</taxon>
    </lineage>
</organism>
<accession>A0ABU2UDA0</accession>
<dbReference type="EMBL" id="JAVRFF010000003">
    <property type="protein sequence ID" value="MDT0471150.1"/>
    <property type="molecule type" value="Genomic_DNA"/>
</dbReference>
<evidence type="ECO:0000313" key="2">
    <source>
        <dbReference type="EMBL" id="MDT0471150.1"/>
    </source>
</evidence>
<reference evidence="2" key="1">
    <citation type="submission" date="2024-05" db="EMBL/GenBank/DDBJ databases">
        <title>30 novel species of actinomycetes from the DSMZ collection.</title>
        <authorList>
            <person name="Nouioui I."/>
        </authorList>
    </citation>
    <scope>NUCLEOTIDE SEQUENCE</scope>
    <source>
        <strain evidence="2">DSM 41014</strain>
    </source>
</reference>
<dbReference type="RefSeq" id="WP_311634033.1">
    <property type="nucleotide sequence ID" value="NZ_JAVRFF010000003.1"/>
</dbReference>
<sequence length="75" mass="7618">MRRITRSGEDGSASPLVSTVAGPSGAGRGVSRRRQTVRRVVRDVSGRLLALPDLDGGGCLLGGTTAGWARTAGLA</sequence>
<gene>
    <name evidence="2" type="ORF">RM863_03235</name>
</gene>
<proteinExistence type="predicted"/>
<evidence type="ECO:0000313" key="3">
    <source>
        <dbReference type="Proteomes" id="UP001180489"/>
    </source>
</evidence>
<keyword evidence="3" id="KW-1185">Reference proteome</keyword>
<evidence type="ECO:0000256" key="1">
    <source>
        <dbReference type="SAM" id="MobiDB-lite"/>
    </source>
</evidence>
<protein>
    <submittedName>
        <fullName evidence="2">Uncharacterized protein</fullName>
    </submittedName>
</protein>
<name>A0ABU2UDA0_9ACTN</name>